<dbReference type="PANTHER" id="PTHR43212">
    <property type="entry name" value="QUERCETIN 2,3-DIOXYGENASE"/>
    <property type="match status" value="1"/>
</dbReference>
<sequence length="262" mass="28780">MPVLKITPRPSHERGHSDIGWLKSFHTFSVPGYVDPAHMQFGPLRIINEDRVDAHAGFPLHHHREFEIFSYIVDGELEHKDSMGNAEILKRGDIQLTSAGTGIRHSEHAHGETPVHFLQIWALPTTPNLPPKYFTRHFSDVEKKDHWVRVVAPVGFAEKREDGGSPAPVQSRLTLYAAIVSPGKEVVRRVGGRKAFVQVVQRSGYNSGPAKGAAVRVVEGSGGEHILREGDAAYVELDGGGAELEVANAGEIPAEVLLFDME</sequence>
<reference evidence="5 6" key="1">
    <citation type="journal article" date="2024" name="J Genomics">
        <title>Draft genome sequencing and assembly of Favolaschia claudopus CIRM-BRFM 2984 isolated from oak limbs.</title>
        <authorList>
            <person name="Navarro D."/>
            <person name="Drula E."/>
            <person name="Chaduli D."/>
            <person name="Cazenave R."/>
            <person name="Ahrendt S."/>
            <person name="Wang J."/>
            <person name="Lipzen A."/>
            <person name="Daum C."/>
            <person name="Barry K."/>
            <person name="Grigoriev I.V."/>
            <person name="Favel A."/>
            <person name="Rosso M.N."/>
            <person name="Martin F."/>
        </authorList>
    </citation>
    <scope>NUCLEOTIDE SEQUENCE [LARGE SCALE GENOMIC DNA]</scope>
    <source>
        <strain evidence="5 6">CIRM-BRFM 2984</strain>
    </source>
</reference>
<dbReference type="SUPFAM" id="SSF51182">
    <property type="entry name" value="RmlC-like cupins"/>
    <property type="match status" value="1"/>
</dbReference>
<dbReference type="Proteomes" id="UP001362999">
    <property type="component" value="Unassembled WGS sequence"/>
</dbReference>
<feature type="binding site" evidence="2">
    <location>
        <position position="105"/>
    </location>
    <ligand>
        <name>Fe cation</name>
        <dbReference type="ChEBI" id="CHEBI:24875"/>
    </ligand>
</feature>
<feature type="domain" description="Pirin N-terminal" evidence="4">
    <location>
        <begin position="14"/>
        <end position="121"/>
    </location>
</feature>
<evidence type="ECO:0000259" key="4">
    <source>
        <dbReference type="Pfam" id="PF02678"/>
    </source>
</evidence>
<comment type="caution">
    <text evidence="5">The sequence shown here is derived from an EMBL/GenBank/DDBJ whole genome shotgun (WGS) entry which is preliminary data.</text>
</comment>
<accession>A0AAW0CB42</accession>
<keyword evidence="6" id="KW-1185">Reference proteome</keyword>
<proteinExistence type="inferred from homology"/>
<dbReference type="InterPro" id="IPR012093">
    <property type="entry name" value="Pirin"/>
</dbReference>
<dbReference type="EMBL" id="JAWWNJ010000019">
    <property type="protein sequence ID" value="KAK7036201.1"/>
    <property type="molecule type" value="Genomic_DNA"/>
</dbReference>
<evidence type="ECO:0000256" key="1">
    <source>
        <dbReference type="ARBA" id="ARBA00008416"/>
    </source>
</evidence>
<dbReference type="GO" id="GO:0046872">
    <property type="term" value="F:metal ion binding"/>
    <property type="evidence" value="ECO:0007669"/>
    <property type="project" value="UniProtKB-KW"/>
</dbReference>
<feature type="binding site" evidence="2">
    <location>
        <position position="61"/>
    </location>
    <ligand>
        <name>Fe cation</name>
        <dbReference type="ChEBI" id="CHEBI:24875"/>
    </ligand>
</feature>
<evidence type="ECO:0000313" key="5">
    <source>
        <dbReference type="EMBL" id="KAK7036201.1"/>
    </source>
</evidence>
<comment type="similarity">
    <text evidence="1 3">Belongs to the pirin family.</text>
</comment>
<protein>
    <submittedName>
        <fullName evidence="5">Pirin domain-containing protein</fullName>
    </submittedName>
</protein>
<name>A0AAW0CB42_9AGAR</name>
<comment type="cofactor">
    <cofactor evidence="2">
        <name>Fe cation</name>
        <dbReference type="ChEBI" id="CHEBI:24875"/>
    </cofactor>
    <text evidence="2">Binds 1 Fe cation per subunit.</text>
</comment>
<dbReference type="Pfam" id="PF02678">
    <property type="entry name" value="Pirin"/>
    <property type="match status" value="1"/>
</dbReference>
<dbReference type="InterPro" id="IPR003829">
    <property type="entry name" value="Pirin_N_dom"/>
</dbReference>
<dbReference type="PANTHER" id="PTHR43212:SF3">
    <property type="entry name" value="QUERCETIN 2,3-DIOXYGENASE"/>
    <property type="match status" value="1"/>
</dbReference>
<evidence type="ECO:0000313" key="6">
    <source>
        <dbReference type="Proteomes" id="UP001362999"/>
    </source>
</evidence>
<keyword evidence="2" id="KW-0479">Metal-binding</keyword>
<evidence type="ECO:0000256" key="3">
    <source>
        <dbReference type="RuleBase" id="RU003457"/>
    </source>
</evidence>
<keyword evidence="2" id="KW-0408">Iron</keyword>
<dbReference type="InterPro" id="IPR011051">
    <property type="entry name" value="RmlC_Cupin_sf"/>
</dbReference>
<feature type="binding site" evidence="2">
    <location>
        <position position="63"/>
    </location>
    <ligand>
        <name>Fe cation</name>
        <dbReference type="ChEBI" id="CHEBI:24875"/>
    </ligand>
</feature>
<gene>
    <name evidence="5" type="ORF">R3P38DRAFT_3485052</name>
</gene>
<dbReference type="PIRSF" id="PIRSF006232">
    <property type="entry name" value="Pirin"/>
    <property type="match status" value="1"/>
</dbReference>
<dbReference type="AlphaFoldDB" id="A0AAW0CB42"/>
<feature type="binding site" evidence="2">
    <location>
        <position position="107"/>
    </location>
    <ligand>
        <name>Fe cation</name>
        <dbReference type="ChEBI" id="CHEBI:24875"/>
    </ligand>
</feature>
<organism evidence="5 6">
    <name type="scientific">Favolaschia claudopus</name>
    <dbReference type="NCBI Taxonomy" id="2862362"/>
    <lineage>
        <taxon>Eukaryota</taxon>
        <taxon>Fungi</taxon>
        <taxon>Dikarya</taxon>
        <taxon>Basidiomycota</taxon>
        <taxon>Agaricomycotina</taxon>
        <taxon>Agaricomycetes</taxon>
        <taxon>Agaricomycetidae</taxon>
        <taxon>Agaricales</taxon>
        <taxon>Marasmiineae</taxon>
        <taxon>Mycenaceae</taxon>
        <taxon>Favolaschia</taxon>
    </lineage>
</organism>
<dbReference type="CDD" id="cd02910">
    <property type="entry name" value="cupin_Yhhw_N"/>
    <property type="match status" value="1"/>
</dbReference>
<dbReference type="InterPro" id="IPR014710">
    <property type="entry name" value="RmlC-like_jellyroll"/>
</dbReference>
<dbReference type="Gene3D" id="2.60.120.10">
    <property type="entry name" value="Jelly Rolls"/>
    <property type="match status" value="2"/>
</dbReference>
<evidence type="ECO:0000256" key="2">
    <source>
        <dbReference type="PIRSR" id="PIRSR006232-1"/>
    </source>
</evidence>